<accession>A0A6A5Z265</accession>
<feature type="region of interest" description="Disordered" evidence="2">
    <location>
        <begin position="1"/>
        <end position="35"/>
    </location>
</feature>
<organism evidence="5 6">
    <name type="scientific">Lophiotrema nucula</name>
    <dbReference type="NCBI Taxonomy" id="690887"/>
    <lineage>
        <taxon>Eukaryota</taxon>
        <taxon>Fungi</taxon>
        <taxon>Dikarya</taxon>
        <taxon>Ascomycota</taxon>
        <taxon>Pezizomycotina</taxon>
        <taxon>Dothideomycetes</taxon>
        <taxon>Pleosporomycetidae</taxon>
        <taxon>Pleosporales</taxon>
        <taxon>Lophiotremataceae</taxon>
        <taxon>Lophiotrema</taxon>
    </lineage>
</organism>
<evidence type="ECO:0000256" key="1">
    <source>
        <dbReference type="SAM" id="Coils"/>
    </source>
</evidence>
<feature type="compositionally biased region" description="Basic and acidic residues" evidence="2">
    <location>
        <begin position="1"/>
        <end position="12"/>
    </location>
</feature>
<evidence type="ECO:0000256" key="2">
    <source>
        <dbReference type="SAM" id="MobiDB-lite"/>
    </source>
</evidence>
<keyword evidence="1" id="KW-0175">Coiled coil</keyword>
<dbReference type="SUPFAM" id="SSF52540">
    <property type="entry name" value="P-loop containing nucleoside triphosphate hydrolases"/>
    <property type="match status" value="1"/>
</dbReference>
<dbReference type="GO" id="GO:0016887">
    <property type="term" value="F:ATP hydrolysis activity"/>
    <property type="evidence" value="ECO:0007669"/>
    <property type="project" value="InterPro"/>
</dbReference>
<dbReference type="Pfam" id="PF22942">
    <property type="entry name" value="DUF7025"/>
    <property type="match status" value="1"/>
</dbReference>
<feature type="domain" description="ATPase AAA-type core" evidence="3">
    <location>
        <begin position="654"/>
        <end position="724"/>
    </location>
</feature>
<dbReference type="PANTHER" id="PTHR46411">
    <property type="entry name" value="FAMILY ATPASE, PUTATIVE-RELATED"/>
    <property type="match status" value="1"/>
</dbReference>
<dbReference type="Proteomes" id="UP000799770">
    <property type="component" value="Unassembled WGS sequence"/>
</dbReference>
<dbReference type="Pfam" id="PF00004">
    <property type="entry name" value="AAA"/>
    <property type="match status" value="1"/>
</dbReference>
<dbReference type="PANTHER" id="PTHR46411:SF2">
    <property type="entry name" value="AAA+ ATPASE DOMAIN-CONTAINING PROTEIN"/>
    <property type="match status" value="1"/>
</dbReference>
<dbReference type="InterPro" id="IPR027417">
    <property type="entry name" value="P-loop_NTPase"/>
</dbReference>
<dbReference type="EMBL" id="ML977329">
    <property type="protein sequence ID" value="KAF2113103.1"/>
    <property type="molecule type" value="Genomic_DNA"/>
</dbReference>
<evidence type="ECO:0000259" key="3">
    <source>
        <dbReference type="Pfam" id="PF00004"/>
    </source>
</evidence>
<dbReference type="OrthoDB" id="10042665at2759"/>
<evidence type="ECO:0000313" key="5">
    <source>
        <dbReference type="EMBL" id="KAF2113103.1"/>
    </source>
</evidence>
<gene>
    <name evidence="5" type="ORF">BDV96DRAFT_579741</name>
</gene>
<feature type="domain" description="DUF7025" evidence="4">
    <location>
        <begin position="337"/>
        <end position="456"/>
    </location>
</feature>
<evidence type="ECO:0000259" key="4">
    <source>
        <dbReference type="Pfam" id="PF22942"/>
    </source>
</evidence>
<dbReference type="InterPro" id="IPR054289">
    <property type="entry name" value="DUF7025"/>
</dbReference>
<feature type="compositionally biased region" description="Acidic residues" evidence="2">
    <location>
        <begin position="15"/>
        <end position="35"/>
    </location>
</feature>
<reference evidence="5" key="1">
    <citation type="journal article" date="2020" name="Stud. Mycol.">
        <title>101 Dothideomycetes genomes: a test case for predicting lifestyles and emergence of pathogens.</title>
        <authorList>
            <person name="Haridas S."/>
            <person name="Albert R."/>
            <person name="Binder M."/>
            <person name="Bloem J."/>
            <person name="Labutti K."/>
            <person name="Salamov A."/>
            <person name="Andreopoulos B."/>
            <person name="Baker S."/>
            <person name="Barry K."/>
            <person name="Bills G."/>
            <person name="Bluhm B."/>
            <person name="Cannon C."/>
            <person name="Castanera R."/>
            <person name="Culley D."/>
            <person name="Daum C."/>
            <person name="Ezra D."/>
            <person name="Gonzalez J."/>
            <person name="Henrissat B."/>
            <person name="Kuo A."/>
            <person name="Liang C."/>
            <person name="Lipzen A."/>
            <person name="Lutzoni F."/>
            <person name="Magnuson J."/>
            <person name="Mondo S."/>
            <person name="Nolan M."/>
            <person name="Ohm R."/>
            <person name="Pangilinan J."/>
            <person name="Park H.-J."/>
            <person name="Ramirez L."/>
            <person name="Alfaro M."/>
            <person name="Sun H."/>
            <person name="Tritt A."/>
            <person name="Yoshinaga Y."/>
            <person name="Zwiers L.-H."/>
            <person name="Turgeon B."/>
            <person name="Goodwin S."/>
            <person name="Spatafora J."/>
            <person name="Crous P."/>
            <person name="Grigoriev I."/>
        </authorList>
    </citation>
    <scope>NUCLEOTIDE SEQUENCE</scope>
    <source>
        <strain evidence="5">CBS 627.86</strain>
    </source>
</reference>
<proteinExistence type="predicted"/>
<dbReference type="AlphaFoldDB" id="A0A6A5Z265"/>
<protein>
    <submittedName>
        <fullName evidence="5">Uncharacterized protein</fullName>
    </submittedName>
</protein>
<evidence type="ECO:0000313" key="6">
    <source>
        <dbReference type="Proteomes" id="UP000799770"/>
    </source>
</evidence>
<feature type="coiled-coil region" evidence="1">
    <location>
        <begin position="51"/>
        <end position="85"/>
    </location>
</feature>
<sequence length="887" mass="100662">MSQPESFRKESGLEQNDEEPLEGSSVDEDSDDDVDSDQELMDIMTLLRARTKRVLKRKEEYARHIERLEKRMNALERQCDEMRNLVTGLPQGIPKPSLGGATAGKLEPDTTLPPASFRVDPAAQTHGRFQEVSPTLGHHFPGQFKGLSVHAIDIEIPELSIVDVNALSRNYNSPPDLIKMKTKAIELLKGHSTPKRVRINSVLLQTLLNKVLGLGTRSQHFSSTDGITMVQPFKSFLQLEEHLFKLSTDFVDEMPRFQALEISGRDRSIVSVVTRQMSPLNEGAWCAYLMAENLYCCSDCAERLQQECPSIEIATQVLKTLETLINDYIKPPLRGLRDRSRQKIRFENLWYLYQPGDLVINRPQKHDYYAKAFRIITSHGGQITSPDSSSSTSTAFSNAMNNNATRTSPMSPLFIEAYFYDFDGSHLIPIVHQFVITPYDEEMDIADLEVFPAEYARPQTRQQLIERGEKFVRLCYSFEGTYLDYKGWKLEPSGQVEVAMVVSSGQQIEERVVVDPRTFLKWNSQLKPSSNQGQKLALGGIDRVNSQYNTLDIVRRRLEAMGKDATADDHALCHFRLYAFVMRTRTWIHVHVKHLVEIPANPAINGLENLILPSGHKKLLLSQIDNYPERKTSSLAFSDKGLGTVSPSTRTLLILLYGATGTGKSYTAETIAEKLRRPLYTLTCGSLGTTAQSIESSLAKHFEVARQWGSVVLLQHAEVLFYIQAHEHALQHALHGNLSPLFLESLSFYPGLLFVSMSKISNVDQAIKATARISLYYPPFDLTTTTKVWEAFVNQMQEIDRPWDMHWFSFRYNTAEFAKNLYHKGILLDGRQIQHLFQAALSLADHEDRDTTRLQIRHLELCLKAMIIPKQKKLSQDVRNRDGSSLE</sequence>
<name>A0A6A5Z265_9PLEO</name>
<dbReference type="GO" id="GO:0005524">
    <property type="term" value="F:ATP binding"/>
    <property type="evidence" value="ECO:0007669"/>
    <property type="project" value="InterPro"/>
</dbReference>
<dbReference type="Gene3D" id="3.40.50.300">
    <property type="entry name" value="P-loop containing nucleotide triphosphate hydrolases"/>
    <property type="match status" value="1"/>
</dbReference>
<keyword evidence="6" id="KW-1185">Reference proteome</keyword>
<dbReference type="InterPro" id="IPR003959">
    <property type="entry name" value="ATPase_AAA_core"/>
</dbReference>